<keyword evidence="3" id="KW-0238">DNA-binding</keyword>
<feature type="coiled-coil region" evidence="6">
    <location>
        <begin position="1322"/>
        <end position="1358"/>
    </location>
</feature>
<evidence type="ECO:0000313" key="10">
    <source>
        <dbReference type="EMBL" id="KAJ4499074.1"/>
    </source>
</evidence>
<evidence type="ECO:0000256" key="7">
    <source>
        <dbReference type="SAM" id="MobiDB-lite"/>
    </source>
</evidence>
<comment type="caution">
    <text evidence="10">The sequence shown here is derived from an EMBL/GenBank/DDBJ whole genome shotgun (WGS) entry which is preliminary data.</text>
</comment>
<comment type="subcellular location">
    <subcellularLocation>
        <location evidence="1">Nucleus</location>
    </subcellularLocation>
</comment>
<dbReference type="Pfam" id="PF20222">
    <property type="entry name" value="DUF6581"/>
    <property type="match status" value="1"/>
</dbReference>
<feature type="region of interest" description="Disordered" evidence="7">
    <location>
        <begin position="1428"/>
        <end position="1449"/>
    </location>
</feature>
<name>A0ABQ8VRU1_9AGAR</name>
<proteinExistence type="predicted"/>
<feature type="domain" description="B-block binding subunit of TFIIIC" evidence="8">
    <location>
        <begin position="147"/>
        <end position="198"/>
    </location>
</feature>
<evidence type="ECO:0000256" key="2">
    <source>
        <dbReference type="ARBA" id="ARBA00022553"/>
    </source>
</evidence>
<evidence type="ECO:0000256" key="6">
    <source>
        <dbReference type="SAM" id="Coils"/>
    </source>
</evidence>
<keyword evidence="6" id="KW-0175">Coiled coil</keyword>
<dbReference type="InterPro" id="IPR044210">
    <property type="entry name" value="Tfc3-like"/>
</dbReference>
<dbReference type="EMBL" id="JANVFT010000012">
    <property type="protein sequence ID" value="KAJ4499074.1"/>
    <property type="molecule type" value="Genomic_DNA"/>
</dbReference>
<keyword evidence="5" id="KW-0539">Nucleus</keyword>
<sequence>MDELLHHCLRELAFDGDLGCDVSRLSDFIKDFYSHSGSDQKVDDAFCAFVWSLVVQQPTVLVGTLPPTITSEVWIAPQVSAKRKANAKGEEHILTEPLVLNLLPDAKSRPLAELQRDCGSALRIAADRDSIYAAITGTHIRFPKMSPMVYSALQIITRGRVDGVTVVQLGQRTKYDQKTCFYLVKQLTDLNLVVKVRRGGVGTHFVIHRYFFDRSPSWKAIRDEEVRAEVISRSTDVPTVEGQEDEDTTDVSPLGFTPIDSRHLSSLPLVRGRIVKLLKASTNNMHVSNNMIVILGFAHPTKTDRRFFHRRVQELIQQGVVEKVLVPSKKKKTKVASVLCLRLVNENAGGDGIVVVPPTEGEEDQIEDDHVQGGFKLNVSVHKQISDMLEEAGTMGMTLTELSTSLCQFDRRTIELILTRAERFQPPPHLGDLGVAALLETSGRERRHRYFTISAYRTLVERENLDKSTAGYSDVDLSNIGGFLSVDPGGFYRDDEELHQYQDSFKDDDLVKLAKASKKSAESSVAVRKGLKRKLPVNAEAEDHGIDPQISVQPSRRGKRKAAGTASANQEDSIEPRPQKKRKIENAENAEDESHIGATVEPLVPKKRGRPRNPVDNSTAPAPKKRGRPPKVRAKSNGGEDEPEAGDKSDDVDTAPPKKRGRKSKNYAANANVDDGDADKARDSLRRRSTRKSVEGEEEHERQGDVQMVDEPQLHGGNLQANNSQKGDHLEVEDDPDISQSRQLGVMSTQSAYFDGNVDMVVQPVNIQTDQRSPDNGNLTRADSSDTRDALSTTQTSQEPLSLHENSESVYISTDPQREAPSLSKPSGQLRPKVNVSNLRRENELLRVVELLGGIVNIQTRELYEAHLTLLDSLAKAGEPASSPPGIRTDKRTVTATFNALESRGKVKQLATSVPLYLGTSRQTVIVYLPHVPDTQLGTFLSELAQGVGPPPVPQPSGRIIDEAVEYGQEKKSTVRKHVPVKELEKVGISGPDRWLKNVERAEQLFSQDASFIRDILLTERSTLCQAYRSIIAKCIRARELHLIGIHAFETSHASLQIISHQQKVMHLSFLSLDLPLEQYCKLVSPIHHSEDLSRFMSTEAGLNTIVRDLPEDIKNILQVGKSRAISKLLEGLELLRSLGLVSPLITSTFNTPFLTCEAKGNHPTTFDAAALHGWNSQTSLSAPVYWKFHDAAPVHHWAQSEINPPFLQDVDVGSVSFAIDYWALLEKTCLKRTLEAPSQGVSHLAPLNTSIATARTLRRPLSWTSNYKLSWHQTQYLKRFYNMSSQKTPLEAEESDAEIDKISWVISAPSAAVRDYYTNIQSRLAKEAEKVRKRRKREELEKQAASTAKAQASLKRKAEEAHLHREMEWTQLLERVHLKPLNKSASLRVKHIREKFLQSTTVQEIEKWEAEITSTIREAELLSKKVLKPKAKSRPSTPAPAASPPNMITPISAIVPPLATNPHERSVAELISEQGPPLSQTRPPKKQKKKRKQDNQPEESDNKPRIVNRRHRFAWNREFEELARDAAAIIKARCRDAIRLDWGAFEQVFPAVPRNTVRQRVAHLREVTGGDAYLNRLEDSWYDLWKQHRGCEYLPDEEPTSATNFNLIQHIEFLRKHIDKNALRVGYMPAQKLVQPTIPSNVSTLLEQFDVVETPSSAPSWDFVWNALVEEGREKGMLSLPFTHQVDVLPFRDESISEEMCLAESALKMVLGTPHEIYESEVASALLNSVKGEIVPVAAQNLLGRGVLSKLVRDPQKSQPGRLLKISEVNQNALHGIIHRDTFQDAASLEELSAQQENVWREWPLLATDGDLASLLQLVSENKVEFNIDTSHPQACRSALDWNSKKADDDQIETSVYVRFFNLADQASTSGIVREPINAHMDVDEDLSVVHGVTVDGSPACCRKNILGAVVNCSGCLDELWRTHSANFSANELNTAQLILWLVGQAGAKGLSKRDLILNAKMIPEELLSVVSKMTEDSFLHWVGYNNTLLVSSAHAASWTVALSDSPLIRVFPRRWLDIFGKKVIDVWEAALRAVIGAIVFRPGISQSELRWRLKHVYDKQEMIELLKWLSEENFIKNRQVCVASVFKAVEPLAISTLDEDEEKRVFWFLNEAKHWYLV</sequence>
<organism evidence="10 11">
    <name type="scientific">Lentinula lateritia</name>
    <dbReference type="NCBI Taxonomy" id="40482"/>
    <lineage>
        <taxon>Eukaryota</taxon>
        <taxon>Fungi</taxon>
        <taxon>Dikarya</taxon>
        <taxon>Basidiomycota</taxon>
        <taxon>Agaricomycotina</taxon>
        <taxon>Agaricomycetes</taxon>
        <taxon>Agaricomycetidae</taxon>
        <taxon>Agaricales</taxon>
        <taxon>Marasmiineae</taxon>
        <taxon>Omphalotaceae</taxon>
        <taxon>Lentinula</taxon>
    </lineage>
</organism>
<gene>
    <name evidence="10" type="ORF">C8R41DRAFT_978496</name>
</gene>
<feature type="region of interest" description="Disordered" evidence="7">
    <location>
        <begin position="766"/>
        <end position="835"/>
    </location>
</feature>
<feature type="region of interest" description="Disordered" evidence="7">
    <location>
        <begin position="1472"/>
        <end position="1508"/>
    </location>
</feature>
<dbReference type="InterPro" id="IPR007309">
    <property type="entry name" value="TFIIIC_Bblock-bd"/>
</dbReference>
<feature type="compositionally biased region" description="Basic residues" evidence="7">
    <location>
        <begin position="623"/>
        <end position="634"/>
    </location>
</feature>
<evidence type="ECO:0000256" key="5">
    <source>
        <dbReference type="ARBA" id="ARBA00023242"/>
    </source>
</evidence>
<keyword evidence="4" id="KW-0804">Transcription</keyword>
<evidence type="ECO:0000256" key="4">
    <source>
        <dbReference type="ARBA" id="ARBA00023163"/>
    </source>
</evidence>
<protein>
    <recommendedName>
        <fullName evidence="12">Transcription factor tau subunit sfc3/Tfc3 C-terminal domain-containing protein</fullName>
    </recommendedName>
</protein>
<evidence type="ECO:0000256" key="1">
    <source>
        <dbReference type="ARBA" id="ARBA00004123"/>
    </source>
</evidence>
<evidence type="ECO:0000259" key="8">
    <source>
        <dbReference type="Pfam" id="PF04182"/>
    </source>
</evidence>
<evidence type="ECO:0000256" key="3">
    <source>
        <dbReference type="ARBA" id="ARBA00023125"/>
    </source>
</evidence>
<dbReference type="Pfam" id="PF04182">
    <property type="entry name" value="B-block_TFIIIC"/>
    <property type="match status" value="1"/>
</dbReference>
<dbReference type="CDD" id="cd16169">
    <property type="entry name" value="Tau138_eWH"/>
    <property type="match status" value="1"/>
</dbReference>
<keyword evidence="2" id="KW-0597">Phosphoprotein</keyword>
<evidence type="ECO:0008006" key="12">
    <source>
        <dbReference type="Google" id="ProtNLM"/>
    </source>
</evidence>
<feature type="domain" description="Transcription factor tau subunit sfc3/Tfc3 C-terminal" evidence="9">
    <location>
        <begin position="1510"/>
        <end position="1860"/>
    </location>
</feature>
<feature type="region of interest" description="Disordered" evidence="7">
    <location>
        <begin position="536"/>
        <end position="739"/>
    </location>
</feature>
<feature type="compositionally biased region" description="Polar residues" evidence="7">
    <location>
        <begin position="766"/>
        <end position="782"/>
    </location>
</feature>
<feature type="compositionally biased region" description="Basic and acidic residues" evidence="7">
    <location>
        <begin position="678"/>
        <end position="704"/>
    </location>
</feature>
<dbReference type="Proteomes" id="UP001150217">
    <property type="component" value="Unassembled WGS sequence"/>
</dbReference>
<reference evidence="10" key="1">
    <citation type="submission" date="2022-08" db="EMBL/GenBank/DDBJ databases">
        <title>A Global Phylogenomic Analysis of the Shiitake Genus Lentinula.</title>
        <authorList>
            <consortium name="DOE Joint Genome Institute"/>
            <person name="Sierra-Patev S."/>
            <person name="Min B."/>
            <person name="Naranjo-Ortiz M."/>
            <person name="Looney B."/>
            <person name="Konkel Z."/>
            <person name="Slot J.C."/>
            <person name="Sakamoto Y."/>
            <person name="Steenwyk J.L."/>
            <person name="Rokas A."/>
            <person name="Carro J."/>
            <person name="Camarero S."/>
            <person name="Ferreira P."/>
            <person name="Molpeceres G."/>
            <person name="Ruiz-Duenas F.J."/>
            <person name="Serrano A."/>
            <person name="Henrissat B."/>
            <person name="Drula E."/>
            <person name="Hughes K.W."/>
            <person name="Mata J.L."/>
            <person name="Ishikawa N.K."/>
            <person name="Vargas-Isla R."/>
            <person name="Ushijima S."/>
            <person name="Smith C.A."/>
            <person name="Ahrendt S."/>
            <person name="Andreopoulos W."/>
            <person name="He G."/>
            <person name="Labutti K."/>
            <person name="Lipzen A."/>
            <person name="Ng V."/>
            <person name="Riley R."/>
            <person name="Sandor L."/>
            <person name="Barry K."/>
            <person name="Martinez A.T."/>
            <person name="Xiao Y."/>
            <person name="Gibbons J.G."/>
            <person name="Terashima K."/>
            <person name="Grigoriev I.V."/>
            <person name="Hibbett D.S."/>
        </authorList>
    </citation>
    <scope>NUCLEOTIDE SEQUENCE</scope>
    <source>
        <strain evidence="10">RHP3577 ss4</strain>
    </source>
</reference>
<accession>A0ABQ8VRU1</accession>
<evidence type="ECO:0000313" key="11">
    <source>
        <dbReference type="Proteomes" id="UP001150217"/>
    </source>
</evidence>
<feature type="compositionally biased region" description="Basic residues" evidence="7">
    <location>
        <begin position="1484"/>
        <end position="1493"/>
    </location>
</feature>
<feature type="compositionally biased region" description="Polar residues" evidence="7">
    <location>
        <begin position="790"/>
        <end position="800"/>
    </location>
</feature>
<dbReference type="InterPro" id="IPR035625">
    <property type="entry name" value="Tfc3-like_eWH"/>
</dbReference>
<keyword evidence="11" id="KW-1185">Reference proteome</keyword>
<dbReference type="PANTHER" id="PTHR15180:SF1">
    <property type="entry name" value="GENERAL TRANSCRIPTION FACTOR 3C POLYPEPTIDE 1"/>
    <property type="match status" value="1"/>
</dbReference>
<dbReference type="InterPro" id="IPR046488">
    <property type="entry name" value="Sfc3/Tfc3_C"/>
</dbReference>
<dbReference type="PANTHER" id="PTHR15180">
    <property type="entry name" value="GENERAL TRANSCRIPTION FACTOR 3C POLYPEPTIDE 1"/>
    <property type="match status" value="1"/>
</dbReference>
<evidence type="ECO:0000259" key="9">
    <source>
        <dbReference type="Pfam" id="PF20222"/>
    </source>
</evidence>